<proteinExistence type="predicted"/>
<dbReference type="EMBL" id="UINC01004090">
    <property type="protein sequence ID" value="SVA11706.1"/>
    <property type="molecule type" value="Genomic_DNA"/>
</dbReference>
<dbReference type="InterPro" id="IPR011059">
    <property type="entry name" value="Metal-dep_hydrolase_composite"/>
</dbReference>
<evidence type="ECO:0000256" key="3">
    <source>
        <dbReference type="ARBA" id="ARBA00022833"/>
    </source>
</evidence>
<protein>
    <recommendedName>
        <fullName evidence="4">Amidohydrolase-related domain-containing protein</fullName>
    </recommendedName>
</protein>
<evidence type="ECO:0000256" key="1">
    <source>
        <dbReference type="ARBA" id="ARBA00022723"/>
    </source>
</evidence>
<dbReference type="Gene3D" id="3.20.20.140">
    <property type="entry name" value="Metal-dependent hydrolases"/>
    <property type="match status" value="1"/>
</dbReference>
<dbReference type="InterPro" id="IPR050287">
    <property type="entry name" value="MTA/SAH_deaminase"/>
</dbReference>
<dbReference type="SUPFAM" id="SSF51556">
    <property type="entry name" value="Metallo-dependent hydrolases"/>
    <property type="match status" value="1"/>
</dbReference>
<evidence type="ECO:0000259" key="4">
    <source>
        <dbReference type="Pfam" id="PF01979"/>
    </source>
</evidence>
<gene>
    <name evidence="5" type="ORF">METZ01_LOCUS64560</name>
</gene>
<evidence type="ECO:0000256" key="2">
    <source>
        <dbReference type="ARBA" id="ARBA00022801"/>
    </source>
</evidence>
<feature type="non-terminal residue" evidence="5">
    <location>
        <position position="340"/>
    </location>
</feature>
<dbReference type="CDD" id="cd01298">
    <property type="entry name" value="ATZ_TRZ_like"/>
    <property type="match status" value="1"/>
</dbReference>
<dbReference type="FunFam" id="3.20.20.140:FF:000014">
    <property type="entry name" value="5-methylthioadenosine/S-adenosylhomocysteine deaminase"/>
    <property type="match status" value="1"/>
</dbReference>
<organism evidence="5">
    <name type="scientific">marine metagenome</name>
    <dbReference type="NCBI Taxonomy" id="408172"/>
    <lineage>
        <taxon>unclassified sequences</taxon>
        <taxon>metagenomes</taxon>
        <taxon>ecological metagenomes</taxon>
    </lineage>
</organism>
<sequence>MMVKRSGICCVTIWWLLFSTTVLVQSSDLQREVDLLLTGGTVVTVDPLGRVISDGAVAIDGSVIVSVGSSAEVASGVNAIEIVDTSGQIVMPGLVNTHTHAPMVMYRGLADDLALMEWLEQYIFPAEAKTVTPEFVRVGTALAALEMIRSGTTTFVDSYYFEEVIAEVVAESGLRAVLGQAVIGFPSPDAAAPDEALTRAEAFVQAWRGHELINPAVAPHAMYTLDESALMAARNLALRYEVPILIHLAETENELNIAREQYGQTPTGYLESIGFLGPAVVAAHGVWVSEADIEILKRHGVGVSHNPESNMKLASGVAPVSRYLAAGVDLGLGTDGAASN</sequence>
<dbReference type="InterPro" id="IPR006680">
    <property type="entry name" value="Amidohydro-rel"/>
</dbReference>
<dbReference type="AlphaFoldDB" id="A0A381T686"/>
<dbReference type="PANTHER" id="PTHR43794">
    <property type="entry name" value="AMINOHYDROLASE SSNA-RELATED"/>
    <property type="match status" value="1"/>
</dbReference>
<reference evidence="5" key="1">
    <citation type="submission" date="2018-05" db="EMBL/GenBank/DDBJ databases">
        <authorList>
            <person name="Lanie J.A."/>
            <person name="Ng W.-L."/>
            <person name="Kazmierczak K.M."/>
            <person name="Andrzejewski T.M."/>
            <person name="Davidsen T.M."/>
            <person name="Wayne K.J."/>
            <person name="Tettelin H."/>
            <person name="Glass J.I."/>
            <person name="Rusch D."/>
            <person name="Podicherti R."/>
            <person name="Tsui H.-C.T."/>
            <person name="Winkler M.E."/>
        </authorList>
    </citation>
    <scope>NUCLEOTIDE SEQUENCE</scope>
</reference>
<dbReference type="GO" id="GO:0046872">
    <property type="term" value="F:metal ion binding"/>
    <property type="evidence" value="ECO:0007669"/>
    <property type="project" value="UniProtKB-KW"/>
</dbReference>
<dbReference type="PANTHER" id="PTHR43794:SF11">
    <property type="entry name" value="AMIDOHYDROLASE-RELATED DOMAIN-CONTAINING PROTEIN"/>
    <property type="match status" value="1"/>
</dbReference>
<keyword evidence="3" id="KW-0862">Zinc</keyword>
<dbReference type="InterPro" id="IPR032466">
    <property type="entry name" value="Metal_Hydrolase"/>
</dbReference>
<name>A0A381T686_9ZZZZ</name>
<dbReference type="Gene3D" id="2.30.40.10">
    <property type="entry name" value="Urease, subunit C, domain 1"/>
    <property type="match status" value="1"/>
</dbReference>
<feature type="domain" description="Amidohydrolase-related" evidence="4">
    <location>
        <begin position="89"/>
        <end position="340"/>
    </location>
</feature>
<keyword evidence="2" id="KW-0378">Hydrolase</keyword>
<dbReference type="Pfam" id="PF01979">
    <property type="entry name" value="Amidohydro_1"/>
    <property type="match status" value="1"/>
</dbReference>
<dbReference type="SUPFAM" id="SSF51338">
    <property type="entry name" value="Composite domain of metallo-dependent hydrolases"/>
    <property type="match status" value="1"/>
</dbReference>
<dbReference type="GO" id="GO:0019239">
    <property type="term" value="F:deaminase activity"/>
    <property type="evidence" value="ECO:0007669"/>
    <property type="project" value="UniProtKB-ARBA"/>
</dbReference>
<evidence type="ECO:0000313" key="5">
    <source>
        <dbReference type="EMBL" id="SVA11706.1"/>
    </source>
</evidence>
<dbReference type="GO" id="GO:0016814">
    <property type="term" value="F:hydrolase activity, acting on carbon-nitrogen (but not peptide) bonds, in cyclic amidines"/>
    <property type="evidence" value="ECO:0007669"/>
    <property type="project" value="UniProtKB-ARBA"/>
</dbReference>
<accession>A0A381T686</accession>
<keyword evidence="1" id="KW-0479">Metal-binding</keyword>